<evidence type="ECO:0000313" key="4">
    <source>
        <dbReference type="EMBL" id="ADO71000.1"/>
    </source>
</evidence>
<dbReference type="AlphaFoldDB" id="E3FVH4"/>
<dbReference type="Pfam" id="PF04434">
    <property type="entry name" value="SWIM"/>
    <property type="match status" value="1"/>
</dbReference>
<accession>E3FVH4</accession>
<name>E3FVH4_STIAD</name>
<dbReference type="Proteomes" id="UP000001351">
    <property type="component" value="Chromosome"/>
</dbReference>
<evidence type="ECO:0000313" key="5">
    <source>
        <dbReference type="Proteomes" id="UP000001351"/>
    </source>
</evidence>
<proteinExistence type="predicted"/>
<dbReference type="RefSeq" id="WP_013375632.1">
    <property type="nucleotide sequence ID" value="NC_014623.1"/>
</dbReference>
<keyword evidence="5" id="KW-1185">Reference proteome</keyword>
<dbReference type="InterPro" id="IPR007527">
    <property type="entry name" value="Znf_SWIM"/>
</dbReference>
<feature type="domain" description="SWIM-type" evidence="3">
    <location>
        <begin position="53"/>
        <end position="86"/>
    </location>
</feature>
<evidence type="ECO:0000256" key="2">
    <source>
        <dbReference type="SAM" id="MobiDB-lite"/>
    </source>
</evidence>
<gene>
    <name evidence="4" type="ordered locus">STAUR_3208</name>
</gene>
<keyword evidence="1" id="KW-0863">Zinc-finger</keyword>
<evidence type="ECO:0000259" key="3">
    <source>
        <dbReference type="PROSITE" id="PS50966"/>
    </source>
</evidence>
<dbReference type="PROSITE" id="PS50966">
    <property type="entry name" value="ZF_SWIM"/>
    <property type="match status" value="1"/>
</dbReference>
<organism evidence="4 5">
    <name type="scientific">Stigmatella aurantiaca (strain DW4/3-1)</name>
    <dbReference type="NCBI Taxonomy" id="378806"/>
    <lineage>
        <taxon>Bacteria</taxon>
        <taxon>Pseudomonadati</taxon>
        <taxon>Myxococcota</taxon>
        <taxon>Myxococcia</taxon>
        <taxon>Myxococcales</taxon>
        <taxon>Cystobacterineae</taxon>
        <taxon>Archangiaceae</taxon>
        <taxon>Stigmatella</taxon>
    </lineage>
</organism>
<dbReference type="KEGG" id="sur:STAUR_3208"/>
<keyword evidence="1" id="KW-0862">Zinc</keyword>
<dbReference type="OrthoDB" id="9816340at2"/>
<feature type="compositionally biased region" description="Basic and acidic residues" evidence="2">
    <location>
        <begin position="131"/>
        <end position="140"/>
    </location>
</feature>
<evidence type="ECO:0000256" key="1">
    <source>
        <dbReference type="PROSITE-ProRule" id="PRU00325"/>
    </source>
</evidence>
<keyword evidence="1" id="KW-0479">Metal-binding</keyword>
<feature type="region of interest" description="Disordered" evidence="2">
    <location>
        <begin position="110"/>
        <end position="140"/>
    </location>
</feature>
<dbReference type="HOGENOM" id="CLU_051328_0_0_7"/>
<sequence length="444" mass="48121">MTPSSLTAEQALALAPDSSVAGAGQKLANGQSWQGLGRNERAAWGECKGSALYQVRVDLADLSSKCSCPSRKFPCKHAVGLLLLTAAERLPAGVPPAWVEEWLSRRNAASERKAKREATGTQAPAPVDPEAQSRRAADRHERVRQGVEALSLWMEDLVRQGFAGLEAETAAWNTQAARLVDAQAPGLAAQVRQLAALPGSGPGWPRRMLERLGRLALAAEGWRKLEQLPPLLAADLRALVGIPLREEDVIARGERLMDRWVVIAQEVEDSERVRAQRTYLLGTTHGRTALLLQFAAGPGAHFTERFLPGTAFDAELVFWPSAAPQRAKLLKRQGEVQPWTGALPSLTLEGLCQRFAQELSQQPFHEQTAALLGQVVPVRDAAGRTWLQDAAGAALRAGASDPWRLLALSGGHPLDVFVEWDGEELRPLSAHVQGRMYALGGPLR</sequence>
<reference evidence="4 5" key="1">
    <citation type="journal article" date="2011" name="Mol. Biol. Evol.">
        <title>Comparative genomic analysis of fruiting body formation in Myxococcales.</title>
        <authorList>
            <person name="Huntley S."/>
            <person name="Hamann N."/>
            <person name="Wegener-Feldbrugge S."/>
            <person name="Treuner-Lange A."/>
            <person name="Kube M."/>
            <person name="Reinhardt R."/>
            <person name="Klages S."/>
            <person name="Muller R."/>
            <person name="Ronning C.M."/>
            <person name="Nierman W.C."/>
            <person name="Sogaard-Andersen L."/>
        </authorList>
    </citation>
    <scope>NUCLEOTIDE SEQUENCE [LARGE SCALE GENOMIC DNA]</scope>
    <source>
        <strain evidence="4 5">DW4/3-1</strain>
    </source>
</reference>
<protein>
    <submittedName>
        <fullName evidence="4">Zinc finger SWIM domain protein</fullName>
    </submittedName>
</protein>
<dbReference type="STRING" id="378806.STAUR_3208"/>
<dbReference type="eggNOG" id="COG4715">
    <property type="taxonomic scope" value="Bacteria"/>
</dbReference>
<dbReference type="GO" id="GO:0008270">
    <property type="term" value="F:zinc ion binding"/>
    <property type="evidence" value="ECO:0007669"/>
    <property type="project" value="UniProtKB-KW"/>
</dbReference>
<dbReference type="EMBL" id="CP002271">
    <property type="protein sequence ID" value="ADO71000.1"/>
    <property type="molecule type" value="Genomic_DNA"/>
</dbReference>